<dbReference type="AlphaFoldDB" id="A0A399F3T7"/>
<dbReference type="PANTHER" id="PTHR31891:SF1">
    <property type="entry name" value="FORMAMIDASE C869.04-RELATED"/>
    <property type="match status" value="1"/>
</dbReference>
<accession>A0A399F3T7</accession>
<sequence>MLGPMATHRFQPAHYHTTLGPHAPVLRVAPGDTVITTCVDARGFDHTDRRVTPPGNPMTGPFFVEGAEPGDTLAVRLERLTPNRRRGWSGVLIAPNVLEPEHVPALARSGDFSTRWNWAVDAEAGTARLDHPGSPLHGFELEFDPMLGCFGVAPEGGQAISTATSGPHGGNMDYRGFREGVTAYFPVFEEGALFFLGDGHALQGDGEIAGTGIEISMDVQFSLELLKGQRISWPRGEDENFIFTAGNARPLDQCVQHATSEMLRWLETGYGLEPAHASLLMGQCVRYDLGNVFDPAYTMVCKMPKRLLGRVRR</sequence>
<dbReference type="PANTHER" id="PTHR31891">
    <property type="entry name" value="FORMAMIDASE C869.04-RELATED"/>
    <property type="match status" value="1"/>
</dbReference>
<dbReference type="GO" id="GO:0004040">
    <property type="term" value="F:amidase activity"/>
    <property type="evidence" value="ECO:0007669"/>
    <property type="project" value="UniProtKB-EC"/>
</dbReference>
<keyword evidence="2" id="KW-1185">Reference proteome</keyword>
<evidence type="ECO:0000313" key="1">
    <source>
        <dbReference type="EMBL" id="RIH89532.1"/>
    </source>
</evidence>
<dbReference type="SUPFAM" id="SSF141130">
    <property type="entry name" value="Acetamidase/Formamidase-like"/>
    <property type="match status" value="1"/>
</dbReference>
<dbReference type="Gene3D" id="3.10.28.20">
    <property type="entry name" value="Acetamidase/Formamidase-like domains"/>
    <property type="match status" value="1"/>
</dbReference>
<gene>
    <name evidence="1" type="primary">amdA</name>
    <name evidence="1" type="ORF">Mterra_00743</name>
</gene>
<dbReference type="EMBL" id="QXDL01000019">
    <property type="protein sequence ID" value="RIH89532.1"/>
    <property type="molecule type" value="Genomic_DNA"/>
</dbReference>
<proteinExistence type="predicted"/>
<dbReference type="InterPro" id="IPR004304">
    <property type="entry name" value="FmdA_AmdA"/>
</dbReference>
<dbReference type="Gene3D" id="2.60.120.580">
    <property type="entry name" value="Acetamidase/Formamidase-like domains"/>
    <property type="match status" value="2"/>
</dbReference>
<evidence type="ECO:0000313" key="2">
    <source>
        <dbReference type="Proteomes" id="UP000265715"/>
    </source>
</evidence>
<name>A0A399F3T7_9DEIN</name>
<dbReference type="EC" id="3.5.1.4" evidence="1"/>
<comment type="caution">
    <text evidence="1">The sequence shown here is derived from an EMBL/GenBank/DDBJ whole genome shotgun (WGS) entry which is preliminary data.</text>
</comment>
<dbReference type="Pfam" id="PF03069">
    <property type="entry name" value="FmdA_AmdA"/>
    <property type="match status" value="1"/>
</dbReference>
<protein>
    <submittedName>
        <fullName evidence="1">Acetamidase</fullName>
        <ecNumber evidence="1">3.5.1.4</ecNumber>
    </submittedName>
</protein>
<organism evidence="1 2">
    <name type="scientific">Calidithermus terrae</name>
    <dbReference type="NCBI Taxonomy" id="1408545"/>
    <lineage>
        <taxon>Bacteria</taxon>
        <taxon>Thermotogati</taxon>
        <taxon>Deinococcota</taxon>
        <taxon>Deinococci</taxon>
        <taxon>Thermales</taxon>
        <taxon>Thermaceae</taxon>
        <taxon>Calidithermus</taxon>
    </lineage>
</organism>
<reference evidence="1 2" key="1">
    <citation type="submission" date="2018-08" db="EMBL/GenBank/DDBJ databases">
        <title>Meiothermus terrae DSM 26712 genome sequencing project.</title>
        <authorList>
            <person name="Da Costa M.S."/>
            <person name="Albuquerque L."/>
            <person name="Raposo P."/>
            <person name="Froufe H.J.C."/>
            <person name="Barroso C.S."/>
            <person name="Egas C."/>
        </authorList>
    </citation>
    <scope>NUCLEOTIDE SEQUENCE [LARGE SCALE GENOMIC DNA]</scope>
    <source>
        <strain evidence="1 2">DSM 26712</strain>
    </source>
</reference>
<dbReference type="Proteomes" id="UP000265715">
    <property type="component" value="Unassembled WGS sequence"/>
</dbReference>
<keyword evidence="1" id="KW-0378">Hydrolase</keyword>